<dbReference type="EMBL" id="CP002530">
    <property type="protein sequence ID" value="ADY34727.1"/>
    <property type="molecule type" value="Genomic_DNA"/>
</dbReference>
<name>F0R5A3_PHOSB</name>
<feature type="region of interest" description="Disordered" evidence="1">
    <location>
        <begin position="263"/>
        <end position="289"/>
    </location>
</feature>
<gene>
    <name evidence="2" type="ordered locus">Bacsa_0115</name>
</gene>
<evidence type="ECO:0000313" key="2">
    <source>
        <dbReference type="EMBL" id="ADY34727.1"/>
    </source>
</evidence>
<dbReference type="PANTHER" id="PTHR41317">
    <property type="entry name" value="PD-(D_E)XK NUCLEASE FAMILY TRANSPOSASE"/>
    <property type="match status" value="1"/>
</dbReference>
<evidence type="ECO:0000313" key="3">
    <source>
        <dbReference type="Proteomes" id="UP000007486"/>
    </source>
</evidence>
<evidence type="ECO:0008006" key="4">
    <source>
        <dbReference type="Google" id="ProtNLM"/>
    </source>
</evidence>
<dbReference type="Pfam" id="PF12784">
    <property type="entry name" value="PDDEXK_2"/>
    <property type="match status" value="1"/>
</dbReference>
<dbReference type="NCBIfam" id="TIGR01784">
    <property type="entry name" value="T_den_put_tspse"/>
    <property type="match status" value="1"/>
</dbReference>
<dbReference type="KEGG" id="bsa:Bacsa_0115"/>
<dbReference type="InterPro" id="IPR010106">
    <property type="entry name" value="RpnA"/>
</dbReference>
<proteinExistence type="predicted"/>
<dbReference type="eggNOG" id="COG5464">
    <property type="taxonomic scope" value="Bacteria"/>
</dbReference>
<dbReference type="HOGENOM" id="CLU_057504_2_0_10"/>
<dbReference type="STRING" id="667015.Bacsa_0115"/>
<reference evidence="2 3" key="1">
    <citation type="journal article" date="2011" name="Stand. Genomic Sci.">
        <title>Complete genome sequence of Bacteroides salanitronis type strain (BL78).</title>
        <authorList>
            <person name="Gronow S."/>
            <person name="Held B."/>
            <person name="Lucas S."/>
            <person name="Lapidus A."/>
            <person name="Del Rio T.G."/>
            <person name="Nolan M."/>
            <person name="Tice H."/>
            <person name="Deshpande S."/>
            <person name="Cheng J.F."/>
            <person name="Pitluck S."/>
            <person name="Liolios K."/>
            <person name="Pagani I."/>
            <person name="Ivanova N."/>
            <person name="Mavromatis K."/>
            <person name="Pati A."/>
            <person name="Tapia R."/>
            <person name="Han C."/>
            <person name="Goodwin L."/>
            <person name="Chen A."/>
            <person name="Palaniappan K."/>
            <person name="Land M."/>
            <person name="Hauser L."/>
            <person name="Chang Y.J."/>
            <person name="Jeffries C.D."/>
            <person name="Brambilla E.M."/>
            <person name="Rohde M."/>
            <person name="Goker M."/>
            <person name="Detter J.C."/>
            <person name="Woyke T."/>
            <person name="Bristow J."/>
            <person name="Markowitz V."/>
            <person name="Hugenholtz P."/>
            <person name="Kyrpides N.C."/>
            <person name="Klenk H.P."/>
            <person name="Eisen J.A."/>
        </authorList>
    </citation>
    <scope>NUCLEOTIDE SEQUENCE [LARGE SCALE GENOMIC DNA]</scope>
    <source>
        <strain evidence="2 3">DSM 18170</strain>
    </source>
</reference>
<dbReference type="PANTHER" id="PTHR41317:SF1">
    <property type="entry name" value="PD-(D_E)XK NUCLEASE FAMILY TRANSPOSASE"/>
    <property type="match status" value="1"/>
</dbReference>
<protein>
    <recommendedName>
        <fullName evidence="4">Rpn family recombination-promoting nuclease/putative transposase</fullName>
    </recommendedName>
</protein>
<accession>F0R5A3</accession>
<dbReference type="AlphaFoldDB" id="F0R5A3"/>
<keyword evidence="3" id="KW-1185">Reference proteome</keyword>
<dbReference type="Proteomes" id="UP000007486">
    <property type="component" value="Chromosome"/>
</dbReference>
<sequence length="318" mass="37473">MHTSDKYQDMKDNFIRFDWAMKRLLRDKSNYVVLEGFLSTLLNEDLRICRFLESESNQTDETDKFNRADILVEDSKGKQLIIKIQNYRELYYYHKLLYGASHILSQYTNWEADYSKIYKTYTINIVYFSMVKSKDYVYHGEIVFRSLHDSNNFLKLSARQQELFIGKDADDIFPEYYVLRVNDFDKVAKTPLDEWIKFLKTGEIDKEATAKGLPEARERLRIDTLPDVEKRAYYRDMEALRYQRSVIKTGWDEGHTEGFKEGRAEGMAEGRAEGREEGRAEGEKKKAKEVAKKMKEIGLSIKDIAQCTQLTQDEIKQL</sequence>
<organism evidence="2 3">
    <name type="scientific">Phocaeicola salanitronis (strain DSM 18170 / JCM 13657 / CCUG 60908 / BL78)</name>
    <name type="common">Bacteroides salanitronis</name>
    <dbReference type="NCBI Taxonomy" id="667015"/>
    <lineage>
        <taxon>Bacteria</taxon>
        <taxon>Pseudomonadati</taxon>
        <taxon>Bacteroidota</taxon>
        <taxon>Bacteroidia</taxon>
        <taxon>Bacteroidales</taxon>
        <taxon>Bacteroidaceae</taxon>
        <taxon>Phocaeicola</taxon>
    </lineage>
</organism>
<evidence type="ECO:0000256" key="1">
    <source>
        <dbReference type="SAM" id="MobiDB-lite"/>
    </source>
</evidence>